<keyword evidence="7" id="KW-0325">Glycoprotein</keyword>
<dbReference type="OrthoDB" id="406864at2759"/>
<feature type="signal peptide" evidence="8">
    <location>
        <begin position="1"/>
        <end position="20"/>
    </location>
</feature>
<feature type="domain" description="Alpha-L-arabinofuranosidase C-terminal" evidence="9">
    <location>
        <begin position="464"/>
        <end position="637"/>
    </location>
</feature>
<evidence type="ECO:0000313" key="10">
    <source>
        <dbReference type="EMBL" id="KAH7367624.1"/>
    </source>
</evidence>
<dbReference type="EC" id="3.2.1.55" evidence="4"/>
<evidence type="ECO:0000256" key="2">
    <source>
        <dbReference type="ARBA" id="ARBA00004834"/>
    </source>
</evidence>
<dbReference type="AlphaFoldDB" id="A0A8K0TIA8"/>
<evidence type="ECO:0000256" key="7">
    <source>
        <dbReference type="ARBA" id="ARBA00023180"/>
    </source>
</evidence>
<dbReference type="InterPro" id="IPR055235">
    <property type="entry name" value="ASD1_cat"/>
</dbReference>
<accession>A0A8K0TIA8</accession>
<dbReference type="GO" id="GO:0046556">
    <property type="term" value="F:alpha-L-arabinofuranosidase activity"/>
    <property type="evidence" value="ECO:0007669"/>
    <property type="project" value="UniProtKB-EC"/>
</dbReference>
<dbReference type="PANTHER" id="PTHR31776">
    <property type="entry name" value="ALPHA-L-ARABINOFURANOSIDASE 1"/>
    <property type="match status" value="1"/>
</dbReference>
<feature type="chain" id="PRO_5035474731" description="non-reducing end alpha-L-arabinofuranosidase" evidence="8">
    <location>
        <begin position="21"/>
        <end position="649"/>
    </location>
</feature>
<proteinExistence type="inferred from homology"/>
<dbReference type="GO" id="GO:0031222">
    <property type="term" value="P:arabinan catabolic process"/>
    <property type="evidence" value="ECO:0007669"/>
    <property type="project" value="UniProtKB-UniPathway"/>
</dbReference>
<evidence type="ECO:0000256" key="8">
    <source>
        <dbReference type="SAM" id="SignalP"/>
    </source>
</evidence>
<dbReference type="InterPro" id="IPR051563">
    <property type="entry name" value="Glycosyl_Hydrolase_51"/>
</dbReference>
<evidence type="ECO:0000256" key="6">
    <source>
        <dbReference type="ARBA" id="ARBA00022801"/>
    </source>
</evidence>
<evidence type="ECO:0000313" key="11">
    <source>
        <dbReference type="Proteomes" id="UP000813385"/>
    </source>
</evidence>
<dbReference type="InterPro" id="IPR010720">
    <property type="entry name" value="Alpha-L-AF_C"/>
</dbReference>
<reference evidence="10" key="1">
    <citation type="journal article" date="2021" name="Nat. Commun.">
        <title>Genetic determinants of endophytism in the Arabidopsis root mycobiome.</title>
        <authorList>
            <person name="Mesny F."/>
            <person name="Miyauchi S."/>
            <person name="Thiergart T."/>
            <person name="Pickel B."/>
            <person name="Atanasova L."/>
            <person name="Karlsson M."/>
            <person name="Huettel B."/>
            <person name="Barry K.W."/>
            <person name="Haridas S."/>
            <person name="Chen C."/>
            <person name="Bauer D."/>
            <person name="Andreopoulos W."/>
            <person name="Pangilinan J."/>
            <person name="LaButti K."/>
            <person name="Riley R."/>
            <person name="Lipzen A."/>
            <person name="Clum A."/>
            <person name="Drula E."/>
            <person name="Henrissat B."/>
            <person name="Kohler A."/>
            <person name="Grigoriev I.V."/>
            <person name="Martin F.M."/>
            <person name="Hacquard S."/>
        </authorList>
    </citation>
    <scope>NUCLEOTIDE SEQUENCE</scope>
    <source>
        <strain evidence="10">MPI-CAGE-AT-0016</strain>
    </source>
</reference>
<evidence type="ECO:0000256" key="5">
    <source>
        <dbReference type="ARBA" id="ARBA00022729"/>
    </source>
</evidence>
<dbReference type="Proteomes" id="UP000813385">
    <property type="component" value="Unassembled WGS sequence"/>
</dbReference>
<comment type="catalytic activity">
    <reaction evidence="1">
        <text>Hydrolysis of terminal non-reducing alpha-L-arabinofuranoside residues in alpha-L-arabinosides.</text>
        <dbReference type="EC" id="3.2.1.55"/>
    </reaction>
</comment>
<comment type="similarity">
    <text evidence="3">Belongs to the glycosyl hydrolase 51 family.</text>
</comment>
<name>A0A8K0TIA8_9PEZI</name>
<gene>
    <name evidence="10" type="ORF">B0T11DRAFT_221466</name>
</gene>
<dbReference type="SMART" id="SM00813">
    <property type="entry name" value="Alpha-L-AF_C"/>
    <property type="match status" value="1"/>
</dbReference>
<keyword evidence="6" id="KW-0378">Hydrolase</keyword>
<sequence length="649" mass="71278">MIRLRSILLLALQSLGPCAAWDISVSSSGGNKTSGHQYGFLHEDINNSGDGGIYAELIRNRAFQGSSYYPVNLDGWHAINSRLSLANLSDPLSSALPTSMKVAPGKAAGAVGFANDGYWGMDVAKKRYEGSFWVQGAYEGVFTASLQSNVTGDIFGAVEVRSEAVAGRWVEHRFELVPHTDAPSSNNTFAITFDPKGLGSDSLDFNLISLFPPTYKDRKNGLRIDLAEALEELHPRVLRIPGGAMLQGLNNQTWWDWKDTLHPLHERPGFAGTWGYQQTHGLGLLEYLQWAEDMNLVLIVGVWSGASLDGAVVSEEALQFYIDDALDQIEFIVGPTSSPWGARRAALGHPEPFDLRYVEIGNEDWLKGGPEAWASYIEWRFPRFLEAISAAYPDLQVVSSGAAYDGHDVPEPAIGDYHPYRKPDELVAEFSMFDNAKSHIIGEVAATHVNGGSGWEGSIHPYPWWIGTVAEAVAMIGYERNGDRVPATLYAPVLKHLDRWQWPMTLVSFAADPKLTTRSTSWHLWSLFASAALTHTLPMEGEVGGPLYHVAGRGEGGTLVWKGAVYNTTDGESVDVRVAFEGVREGATARLRTLTVKGGDPWAYNDPYSGEEVVEREERRLVAGEGGWFEFGMEQLSVAVLETRVCKRA</sequence>
<keyword evidence="11" id="KW-1185">Reference proteome</keyword>
<dbReference type="PANTHER" id="PTHR31776:SF0">
    <property type="entry name" value="ALPHA-L-ARABINOFURANOSIDASE 1"/>
    <property type="match status" value="1"/>
</dbReference>
<comment type="pathway">
    <text evidence="2">Glycan metabolism; L-arabinan degradation.</text>
</comment>
<dbReference type="EMBL" id="JAGPXD010000002">
    <property type="protein sequence ID" value="KAH7367624.1"/>
    <property type="molecule type" value="Genomic_DNA"/>
</dbReference>
<protein>
    <recommendedName>
        <fullName evidence="4">non-reducing end alpha-L-arabinofuranosidase</fullName>
        <ecNumber evidence="4">3.2.1.55</ecNumber>
    </recommendedName>
</protein>
<evidence type="ECO:0000256" key="1">
    <source>
        <dbReference type="ARBA" id="ARBA00001462"/>
    </source>
</evidence>
<dbReference type="InterPro" id="IPR017853">
    <property type="entry name" value="GH"/>
</dbReference>
<comment type="caution">
    <text evidence="10">The sequence shown here is derived from an EMBL/GenBank/DDBJ whole genome shotgun (WGS) entry which is preliminary data.</text>
</comment>
<dbReference type="Pfam" id="PF22848">
    <property type="entry name" value="ASD1_dom"/>
    <property type="match status" value="1"/>
</dbReference>
<dbReference type="GO" id="GO:0046373">
    <property type="term" value="P:L-arabinose metabolic process"/>
    <property type="evidence" value="ECO:0007669"/>
    <property type="project" value="InterPro"/>
</dbReference>
<organism evidence="10 11">
    <name type="scientific">Plectosphaerella cucumerina</name>
    <dbReference type="NCBI Taxonomy" id="40658"/>
    <lineage>
        <taxon>Eukaryota</taxon>
        <taxon>Fungi</taxon>
        <taxon>Dikarya</taxon>
        <taxon>Ascomycota</taxon>
        <taxon>Pezizomycotina</taxon>
        <taxon>Sordariomycetes</taxon>
        <taxon>Hypocreomycetidae</taxon>
        <taxon>Glomerellales</taxon>
        <taxon>Plectosphaerellaceae</taxon>
        <taxon>Plectosphaerella</taxon>
    </lineage>
</organism>
<dbReference type="UniPathway" id="UPA00667"/>
<evidence type="ECO:0000256" key="3">
    <source>
        <dbReference type="ARBA" id="ARBA00007186"/>
    </source>
</evidence>
<keyword evidence="5 8" id="KW-0732">Signal</keyword>
<evidence type="ECO:0000259" key="9">
    <source>
        <dbReference type="SMART" id="SM00813"/>
    </source>
</evidence>
<evidence type="ECO:0000256" key="4">
    <source>
        <dbReference type="ARBA" id="ARBA00012670"/>
    </source>
</evidence>
<dbReference type="Pfam" id="PF06964">
    <property type="entry name" value="Alpha-L-AF_C"/>
    <property type="match status" value="1"/>
</dbReference>
<dbReference type="Gene3D" id="3.20.20.80">
    <property type="entry name" value="Glycosidases"/>
    <property type="match status" value="1"/>
</dbReference>
<dbReference type="SUPFAM" id="SSF51445">
    <property type="entry name" value="(Trans)glycosidases"/>
    <property type="match status" value="1"/>
</dbReference>